<organism evidence="10 11">
    <name type="scientific">Phoenix dactylifera</name>
    <name type="common">Date palm</name>
    <dbReference type="NCBI Taxonomy" id="42345"/>
    <lineage>
        <taxon>Eukaryota</taxon>
        <taxon>Viridiplantae</taxon>
        <taxon>Streptophyta</taxon>
        <taxon>Embryophyta</taxon>
        <taxon>Tracheophyta</taxon>
        <taxon>Spermatophyta</taxon>
        <taxon>Magnoliopsida</taxon>
        <taxon>Liliopsida</taxon>
        <taxon>Arecaceae</taxon>
        <taxon>Coryphoideae</taxon>
        <taxon>Phoeniceae</taxon>
        <taxon>Phoenix</taxon>
    </lineage>
</organism>
<reference evidence="11 12" key="2">
    <citation type="submission" date="2025-04" db="UniProtKB">
        <authorList>
            <consortium name="RefSeq"/>
        </authorList>
    </citation>
    <scope>IDENTIFICATION</scope>
    <source>
        <tissue evidence="11 12">Young leaves</tissue>
    </source>
</reference>
<evidence type="ECO:0000256" key="8">
    <source>
        <dbReference type="SAM" id="Phobius"/>
    </source>
</evidence>
<keyword evidence="6" id="KW-0143">Chaperone</keyword>
<evidence type="ECO:0000259" key="9">
    <source>
        <dbReference type="PROSITE" id="PS50072"/>
    </source>
</evidence>
<dbReference type="CDD" id="cd00317">
    <property type="entry name" value="cyclophilin"/>
    <property type="match status" value="1"/>
</dbReference>
<evidence type="ECO:0000256" key="3">
    <source>
        <dbReference type="ARBA" id="ARBA00007365"/>
    </source>
</evidence>
<dbReference type="Gene3D" id="2.40.100.10">
    <property type="entry name" value="Cyclophilin-like"/>
    <property type="match status" value="1"/>
</dbReference>
<dbReference type="KEGG" id="pda:120113005"/>
<evidence type="ECO:0000313" key="12">
    <source>
        <dbReference type="RefSeq" id="XP_038989272.1"/>
    </source>
</evidence>
<dbReference type="Proteomes" id="UP000228380">
    <property type="component" value="Chromosome 14"/>
</dbReference>
<comment type="function">
    <text evidence="2 7">PPIases accelerate the folding of proteins. It catalyzes the cis-trans isomerization of proline imidic peptide bonds in oligopeptides.</text>
</comment>
<gene>
    <name evidence="11 12" type="primary">LOC120113005</name>
</gene>
<name>A0A8B9AR61_PHODC</name>
<dbReference type="PRINTS" id="PR00153">
    <property type="entry name" value="CSAPPISMRASE"/>
</dbReference>
<keyword evidence="10" id="KW-1185">Reference proteome</keyword>
<dbReference type="EC" id="5.2.1.8" evidence="7"/>
<keyword evidence="8" id="KW-0472">Membrane</keyword>
<evidence type="ECO:0000256" key="1">
    <source>
        <dbReference type="ARBA" id="ARBA00000971"/>
    </source>
</evidence>
<keyword evidence="8" id="KW-1133">Transmembrane helix</keyword>
<keyword evidence="8" id="KW-0812">Transmembrane</keyword>
<comment type="similarity">
    <text evidence="3 7">Belongs to the cyclophilin-type PPIase family.</text>
</comment>
<dbReference type="InterPro" id="IPR029000">
    <property type="entry name" value="Cyclophilin-like_dom_sf"/>
</dbReference>
<evidence type="ECO:0000256" key="6">
    <source>
        <dbReference type="ARBA" id="ARBA00023186"/>
    </source>
</evidence>
<evidence type="ECO:0000313" key="11">
    <source>
        <dbReference type="RefSeq" id="XP_038989271.1"/>
    </source>
</evidence>
<dbReference type="PANTHER" id="PTHR47269:SF1">
    <property type="entry name" value="PEPTIDYL-PROLYL CIS-TRANS ISOMERASE CYP21-4"/>
    <property type="match status" value="1"/>
</dbReference>
<dbReference type="PROSITE" id="PS50072">
    <property type="entry name" value="CSA_PPIASE_2"/>
    <property type="match status" value="1"/>
</dbReference>
<dbReference type="RefSeq" id="XP_038989271.1">
    <property type="nucleotide sequence ID" value="XM_039133343.1"/>
</dbReference>
<dbReference type="FunFam" id="2.40.100.10:FF:000074">
    <property type="entry name" value="Peptidyl-prolyl cis-trans isomerase"/>
    <property type="match status" value="1"/>
</dbReference>
<evidence type="ECO:0000256" key="2">
    <source>
        <dbReference type="ARBA" id="ARBA00002388"/>
    </source>
</evidence>
<dbReference type="InterPro" id="IPR002130">
    <property type="entry name" value="Cyclophilin-type_PPIase_dom"/>
</dbReference>
<evidence type="ECO:0000256" key="5">
    <source>
        <dbReference type="ARBA" id="ARBA00023110"/>
    </source>
</evidence>
<evidence type="ECO:0000256" key="7">
    <source>
        <dbReference type="RuleBase" id="RU363019"/>
    </source>
</evidence>
<dbReference type="PANTHER" id="PTHR47269">
    <property type="entry name" value="PEPTIDYL-PROLYL CIS-TRANS ISOMERASE CYP21-4"/>
    <property type="match status" value="1"/>
</dbReference>
<dbReference type="RefSeq" id="XP_038989272.1">
    <property type="nucleotide sequence ID" value="XM_039133344.1"/>
</dbReference>
<keyword evidence="7" id="KW-0413">Isomerase</keyword>
<keyword evidence="5 7" id="KW-0697">Rotamase</keyword>
<dbReference type="Pfam" id="PF00160">
    <property type="entry name" value="Pro_isomerase"/>
    <property type="match status" value="1"/>
</dbReference>
<protein>
    <recommendedName>
        <fullName evidence="7">Peptidyl-prolyl cis-trans isomerase</fullName>
        <shortName evidence="7">PPIase</shortName>
        <ecNumber evidence="7">5.2.1.8</ecNumber>
    </recommendedName>
</protein>
<keyword evidence="4" id="KW-0809">Transit peptide</keyword>
<dbReference type="GO" id="GO:0003755">
    <property type="term" value="F:peptidyl-prolyl cis-trans isomerase activity"/>
    <property type="evidence" value="ECO:0007669"/>
    <property type="project" value="UniProtKB-UniRule"/>
</dbReference>
<feature type="transmembrane region" description="Helical" evidence="8">
    <location>
        <begin position="21"/>
        <end position="45"/>
    </location>
</feature>
<dbReference type="OrthoDB" id="271386at2759"/>
<comment type="catalytic activity">
    <reaction evidence="1 7">
        <text>[protein]-peptidylproline (omega=180) = [protein]-peptidylproline (omega=0)</text>
        <dbReference type="Rhea" id="RHEA:16237"/>
        <dbReference type="Rhea" id="RHEA-COMP:10747"/>
        <dbReference type="Rhea" id="RHEA-COMP:10748"/>
        <dbReference type="ChEBI" id="CHEBI:83833"/>
        <dbReference type="ChEBI" id="CHEBI:83834"/>
        <dbReference type="EC" id="5.2.1.8"/>
    </reaction>
</comment>
<feature type="domain" description="PPIase cyclophilin-type" evidence="9">
    <location>
        <begin position="77"/>
        <end position="230"/>
    </location>
</feature>
<accession>A0A8B9AR61</accession>
<dbReference type="SUPFAM" id="SSF50891">
    <property type="entry name" value="Cyclophilin-like"/>
    <property type="match status" value="1"/>
</dbReference>
<evidence type="ECO:0000256" key="4">
    <source>
        <dbReference type="ARBA" id="ARBA00022946"/>
    </source>
</evidence>
<evidence type="ECO:0000313" key="10">
    <source>
        <dbReference type="Proteomes" id="UP000228380"/>
    </source>
</evidence>
<proteinExistence type="inferred from homology"/>
<sequence length="234" mass="26569">MARIKPQALLQQSKRKKGPARISLTSIITCNLVVILIVLSLYATYKHWYRRSSYQQVVGLHNFEHSETFGESKKHDLPSYAILNTAKGSITMELYKDASPDIVDKFVELCRNGYFKGMPFHHVIKNYVIQGGESQRLGAVEDWILKGKSHGRLAISPKHEAFMIGTTRANPDDKGFELFITTAPIPDLNDKLALFGRVIKGEDVVQEIEEVDTDEHYRAKSPVWIIDVTLKQEL</sequence>
<dbReference type="AlphaFoldDB" id="A0A8B9AR61"/>
<dbReference type="GeneID" id="120113005"/>
<reference evidence="10" key="1">
    <citation type="journal article" date="2019" name="Nat. Commun.">
        <title>Genome-wide association mapping of date palm fruit traits.</title>
        <authorList>
            <person name="Hazzouri K.M."/>
            <person name="Gros-Balthazard M."/>
            <person name="Flowers J.M."/>
            <person name="Copetti D."/>
            <person name="Lemansour A."/>
            <person name="Lebrun M."/>
            <person name="Masmoudi K."/>
            <person name="Ferrand S."/>
            <person name="Dhar M.I."/>
            <person name="Fresquez Z.A."/>
            <person name="Rosas U."/>
            <person name="Zhang J."/>
            <person name="Talag J."/>
            <person name="Lee S."/>
            <person name="Kudrna D."/>
            <person name="Powell R.F."/>
            <person name="Leitch I.J."/>
            <person name="Krueger R.R."/>
            <person name="Wing R.A."/>
            <person name="Amiri K.M.A."/>
            <person name="Purugganan M.D."/>
        </authorList>
    </citation>
    <scope>NUCLEOTIDE SEQUENCE [LARGE SCALE GENOMIC DNA]</scope>
    <source>
        <strain evidence="10">cv. Khalas</strain>
    </source>
</reference>